<keyword evidence="2" id="KW-1185">Reference proteome</keyword>
<proteinExistence type="predicted"/>
<reference evidence="2" key="1">
    <citation type="submission" date="2016-11" db="EMBL/GenBank/DDBJ databases">
        <authorList>
            <person name="Varghese N."/>
            <person name="Submissions S."/>
        </authorList>
    </citation>
    <scope>NUCLEOTIDE SEQUENCE [LARGE SCALE GENOMIC DNA]</scope>
    <source>
        <strain evidence="2">UWOS</strain>
    </source>
</reference>
<evidence type="ECO:0008006" key="3">
    <source>
        <dbReference type="Google" id="ProtNLM"/>
    </source>
</evidence>
<sequence>MNVRIGDHAIEHMTPCGITEEEVRKLFNEEITPFKVQTSDIDDSCVELYAVLNGKPCKVVYSFVTNTVVTAFSLKGKKWLKYVK</sequence>
<evidence type="ECO:0000313" key="2">
    <source>
        <dbReference type="Proteomes" id="UP000184275"/>
    </source>
</evidence>
<accession>A0A1M6UUY2</accession>
<evidence type="ECO:0000313" key="1">
    <source>
        <dbReference type="EMBL" id="SHK73008.1"/>
    </source>
</evidence>
<dbReference type="RefSeq" id="WP_143159399.1">
    <property type="nucleotide sequence ID" value="NZ_FRAW01000015.1"/>
</dbReference>
<dbReference type="Proteomes" id="UP000184275">
    <property type="component" value="Unassembled WGS sequence"/>
</dbReference>
<gene>
    <name evidence="1" type="ORF">SAMN05720469_11574</name>
</gene>
<protein>
    <recommendedName>
        <fullName evidence="3">DUF4258 domain-containing protein</fullName>
    </recommendedName>
</protein>
<organism evidence="1 2">
    <name type="scientific">Fibrobacter intestinalis</name>
    <dbReference type="NCBI Taxonomy" id="28122"/>
    <lineage>
        <taxon>Bacteria</taxon>
        <taxon>Pseudomonadati</taxon>
        <taxon>Fibrobacterota</taxon>
        <taxon>Fibrobacteria</taxon>
        <taxon>Fibrobacterales</taxon>
        <taxon>Fibrobacteraceae</taxon>
        <taxon>Fibrobacter</taxon>
    </lineage>
</organism>
<dbReference type="AlphaFoldDB" id="A0A1M6UUY2"/>
<name>A0A1M6UUY2_9BACT</name>
<dbReference type="EMBL" id="FRAW01000015">
    <property type="protein sequence ID" value="SHK73008.1"/>
    <property type="molecule type" value="Genomic_DNA"/>
</dbReference>